<sequence length="158" mass="18169">MSRKRALNSTTPHWYSCLSRTWRRCRWRLLSAAATISSNFEKRSSAVSFNVSQPRTHWGEWERERARHEGSLVLTRPHGGKPEAPGSEREKSARPDDATPRQLTLSHAVELEAMLVINPCTRDQRSLRHQMPQYLFTRASQSRTAVSEREQSRLGSVT</sequence>
<name>A0ACC2P297_9HYME</name>
<keyword evidence="2" id="KW-1185">Reference proteome</keyword>
<dbReference type="EMBL" id="CM056742">
    <property type="protein sequence ID" value="KAJ8676946.1"/>
    <property type="molecule type" value="Genomic_DNA"/>
</dbReference>
<evidence type="ECO:0000313" key="2">
    <source>
        <dbReference type="Proteomes" id="UP001239111"/>
    </source>
</evidence>
<protein>
    <submittedName>
        <fullName evidence="1">Uncharacterized protein</fullName>
    </submittedName>
</protein>
<evidence type="ECO:0000313" key="1">
    <source>
        <dbReference type="EMBL" id="KAJ8676946.1"/>
    </source>
</evidence>
<gene>
    <name evidence="1" type="ORF">QAD02_012733</name>
</gene>
<organism evidence="1 2">
    <name type="scientific">Eretmocerus hayati</name>
    <dbReference type="NCBI Taxonomy" id="131215"/>
    <lineage>
        <taxon>Eukaryota</taxon>
        <taxon>Metazoa</taxon>
        <taxon>Ecdysozoa</taxon>
        <taxon>Arthropoda</taxon>
        <taxon>Hexapoda</taxon>
        <taxon>Insecta</taxon>
        <taxon>Pterygota</taxon>
        <taxon>Neoptera</taxon>
        <taxon>Endopterygota</taxon>
        <taxon>Hymenoptera</taxon>
        <taxon>Apocrita</taxon>
        <taxon>Proctotrupomorpha</taxon>
        <taxon>Chalcidoidea</taxon>
        <taxon>Aphelinidae</taxon>
        <taxon>Aphelininae</taxon>
        <taxon>Eretmocerus</taxon>
    </lineage>
</organism>
<accession>A0ACC2P297</accession>
<comment type="caution">
    <text evidence="1">The sequence shown here is derived from an EMBL/GenBank/DDBJ whole genome shotgun (WGS) entry which is preliminary data.</text>
</comment>
<reference evidence="1" key="1">
    <citation type="submission" date="2023-04" db="EMBL/GenBank/DDBJ databases">
        <title>A chromosome-level genome assembly of the parasitoid wasp Eretmocerus hayati.</title>
        <authorList>
            <person name="Zhong Y."/>
            <person name="Liu S."/>
            <person name="Liu Y."/>
        </authorList>
    </citation>
    <scope>NUCLEOTIDE SEQUENCE</scope>
    <source>
        <strain evidence="1">ZJU_SS_LIU_2023</strain>
    </source>
</reference>
<dbReference type="Proteomes" id="UP001239111">
    <property type="component" value="Chromosome 2"/>
</dbReference>
<proteinExistence type="predicted"/>